<accession>X1U2U8</accession>
<dbReference type="InterPro" id="IPR027417">
    <property type="entry name" value="P-loop_NTPase"/>
</dbReference>
<dbReference type="EMBL" id="BARW01019338">
    <property type="protein sequence ID" value="GAI94135.1"/>
    <property type="molecule type" value="Genomic_DNA"/>
</dbReference>
<name>X1U2U8_9ZZZZ</name>
<protein>
    <submittedName>
        <fullName evidence="1">Uncharacterized protein</fullName>
    </submittedName>
</protein>
<dbReference type="GO" id="GO:0005524">
    <property type="term" value="F:ATP binding"/>
    <property type="evidence" value="ECO:0007669"/>
    <property type="project" value="InterPro"/>
</dbReference>
<proteinExistence type="predicted"/>
<sequence length="116" mass="13282">QVENLLDTLRRGYSSWQKGDPEGYQSILGFTQNASLLVLDDLGAQHGTDWATSKLDQIIDYRYINQKPLIVTSNLALEQLPARIMDRLREGVLIHLKGESFRKKRGKAEVRENSRK</sequence>
<feature type="non-terminal residue" evidence="1">
    <location>
        <position position="1"/>
    </location>
</feature>
<gene>
    <name evidence="1" type="ORF">S12H4_32904</name>
</gene>
<comment type="caution">
    <text evidence="1">The sequence shown here is derived from an EMBL/GenBank/DDBJ whole genome shotgun (WGS) entry which is preliminary data.</text>
</comment>
<organism evidence="1">
    <name type="scientific">marine sediment metagenome</name>
    <dbReference type="NCBI Taxonomy" id="412755"/>
    <lineage>
        <taxon>unclassified sequences</taxon>
        <taxon>metagenomes</taxon>
        <taxon>ecological metagenomes</taxon>
    </lineage>
</organism>
<evidence type="ECO:0000313" key="1">
    <source>
        <dbReference type="EMBL" id="GAI94135.1"/>
    </source>
</evidence>
<dbReference type="SUPFAM" id="SSF52540">
    <property type="entry name" value="P-loop containing nucleoside triphosphate hydrolases"/>
    <property type="match status" value="1"/>
</dbReference>
<reference evidence="1" key="1">
    <citation type="journal article" date="2014" name="Front. Microbiol.">
        <title>High frequency of phylogenetically diverse reductive dehalogenase-homologous genes in deep subseafloor sedimentary metagenomes.</title>
        <authorList>
            <person name="Kawai M."/>
            <person name="Futagami T."/>
            <person name="Toyoda A."/>
            <person name="Takaki Y."/>
            <person name="Nishi S."/>
            <person name="Hori S."/>
            <person name="Arai W."/>
            <person name="Tsubouchi T."/>
            <person name="Morono Y."/>
            <person name="Uchiyama I."/>
            <person name="Ito T."/>
            <person name="Fujiyama A."/>
            <person name="Inagaki F."/>
            <person name="Takami H."/>
        </authorList>
    </citation>
    <scope>NUCLEOTIDE SEQUENCE</scope>
    <source>
        <strain evidence="1">Expedition CK06-06</strain>
    </source>
</reference>
<dbReference type="AlphaFoldDB" id="X1U2U8"/>
<dbReference type="Gene3D" id="3.40.50.300">
    <property type="entry name" value="P-loop containing nucleotide triphosphate hydrolases"/>
    <property type="match status" value="1"/>
</dbReference>